<reference evidence="1" key="1">
    <citation type="submission" date="2020-03" db="EMBL/GenBank/DDBJ databases">
        <title>The deep terrestrial virosphere.</title>
        <authorList>
            <person name="Holmfeldt K."/>
            <person name="Nilsson E."/>
            <person name="Simone D."/>
            <person name="Lopez-Fernandez M."/>
            <person name="Wu X."/>
            <person name="de Brujin I."/>
            <person name="Lundin D."/>
            <person name="Andersson A."/>
            <person name="Bertilsson S."/>
            <person name="Dopson M."/>
        </authorList>
    </citation>
    <scope>NUCLEOTIDE SEQUENCE</scope>
    <source>
        <strain evidence="1">MM415A07240</strain>
        <strain evidence="2">MM415B02202</strain>
    </source>
</reference>
<protein>
    <submittedName>
        <fullName evidence="1">Uncharacterized protein</fullName>
    </submittedName>
</protein>
<name>A0A6M3JEI1_9ZZZZ</name>
<evidence type="ECO:0000313" key="2">
    <source>
        <dbReference type="EMBL" id="QJA85568.1"/>
    </source>
</evidence>
<gene>
    <name evidence="1" type="ORF">MM415A07240_0007</name>
    <name evidence="2" type="ORF">MM415B02202_0007</name>
</gene>
<organism evidence="1">
    <name type="scientific">viral metagenome</name>
    <dbReference type="NCBI Taxonomy" id="1070528"/>
    <lineage>
        <taxon>unclassified sequences</taxon>
        <taxon>metagenomes</taxon>
        <taxon>organismal metagenomes</taxon>
    </lineage>
</organism>
<evidence type="ECO:0000313" key="1">
    <source>
        <dbReference type="EMBL" id="QJA68293.1"/>
    </source>
</evidence>
<dbReference type="EMBL" id="MT142583">
    <property type="protein sequence ID" value="QJA85568.1"/>
    <property type="molecule type" value="Genomic_DNA"/>
</dbReference>
<accession>A0A6M3JEI1</accession>
<dbReference type="AlphaFoldDB" id="A0A6M3JEI1"/>
<sequence length="72" mass="8539">MNHIQIKNRVIEQIIKKTTHATDIWMLVDVWYQIYTLNASIRQKVDSHTVVSQSLWDERSPFVLNATSLTRR</sequence>
<dbReference type="EMBL" id="MT141604">
    <property type="protein sequence ID" value="QJA68293.1"/>
    <property type="molecule type" value="Genomic_DNA"/>
</dbReference>
<proteinExistence type="predicted"/>